<name>A0AAV2Z1F7_9STRA</name>
<reference evidence="1" key="1">
    <citation type="submission" date="2022-11" db="EMBL/GenBank/DDBJ databases">
        <authorList>
            <person name="Morgan W.R."/>
            <person name="Tartar A."/>
        </authorList>
    </citation>
    <scope>NUCLEOTIDE SEQUENCE</scope>
    <source>
        <strain evidence="1">ARSEF 373</strain>
    </source>
</reference>
<comment type="caution">
    <text evidence="1">The sequence shown here is derived from an EMBL/GenBank/DDBJ whole genome shotgun (WGS) entry which is preliminary data.</text>
</comment>
<evidence type="ECO:0000313" key="2">
    <source>
        <dbReference type="Proteomes" id="UP001146120"/>
    </source>
</evidence>
<evidence type="ECO:0000313" key="1">
    <source>
        <dbReference type="EMBL" id="DAZ99626.1"/>
    </source>
</evidence>
<protein>
    <recommendedName>
        <fullName evidence="3">Reverse transcriptase domain-containing protein</fullName>
    </recommendedName>
</protein>
<dbReference type="AlphaFoldDB" id="A0AAV2Z1F7"/>
<dbReference type="Proteomes" id="UP001146120">
    <property type="component" value="Unassembled WGS sequence"/>
</dbReference>
<keyword evidence="2" id="KW-1185">Reference proteome</keyword>
<accession>A0AAV2Z1F7</accession>
<sequence length="433" mass="48940">MQTRQIAGWTYPKRFVSSPFEIFAGISTFSTFATSSPTIGGYVTDWIWAWFIHDTIDNMDLFLASVPLSSSVNACAVMLDIQKAYDTVYRPFLLKTLKWIGFPTGFVTAVDRMHRHTSAQFKMIQPDVHRAPQLLEKFRSASGLYLNASKTMVLPLHAGTEPSASEFTTVDHDEIIRHLGVQLSFWRRLDTSIQTKLALALGKTRDPLQRIRLVPHIAMPRILYVARHVGPGRRQLRRTQKMTEKRFTWTLSTMEALVTMRFEDEQVACRIGAADTHTKKRLAWQYFAGRLSERLGITFTADQVQRKYKCKKCDYRKGKRASTQTGNIDREDESKLWGILTRAFAWHTGIATTSLGDGDDGASDGEEISFKSPVARARKSPVSVFASAMKEGMTVIASSMGSDQSVAAVPQDIKQHKQTALQIQERQLRILEK</sequence>
<reference evidence="1" key="2">
    <citation type="journal article" date="2023" name="Microbiol Resour">
        <title>Decontamination and Annotation of the Draft Genome Sequence of the Oomycete Lagenidium giganteum ARSEF 373.</title>
        <authorList>
            <person name="Morgan W.R."/>
            <person name="Tartar A."/>
        </authorList>
    </citation>
    <scope>NUCLEOTIDE SEQUENCE</scope>
    <source>
        <strain evidence="1">ARSEF 373</strain>
    </source>
</reference>
<feature type="non-terminal residue" evidence="1">
    <location>
        <position position="433"/>
    </location>
</feature>
<dbReference type="EMBL" id="DAKRPA010000080">
    <property type="protein sequence ID" value="DAZ99626.1"/>
    <property type="molecule type" value="Genomic_DNA"/>
</dbReference>
<organism evidence="1 2">
    <name type="scientific">Lagenidium giganteum</name>
    <dbReference type="NCBI Taxonomy" id="4803"/>
    <lineage>
        <taxon>Eukaryota</taxon>
        <taxon>Sar</taxon>
        <taxon>Stramenopiles</taxon>
        <taxon>Oomycota</taxon>
        <taxon>Peronosporomycetes</taxon>
        <taxon>Pythiales</taxon>
        <taxon>Pythiaceae</taxon>
    </lineage>
</organism>
<evidence type="ECO:0008006" key="3">
    <source>
        <dbReference type="Google" id="ProtNLM"/>
    </source>
</evidence>
<proteinExistence type="predicted"/>
<gene>
    <name evidence="1" type="ORF">N0F65_001454</name>
</gene>